<protein>
    <submittedName>
        <fullName evidence="1">Uncharacterized protein</fullName>
    </submittedName>
</protein>
<organism evidence="1 2">
    <name type="scientific">Mesobacillus persicus</name>
    <dbReference type="NCBI Taxonomy" id="930146"/>
    <lineage>
        <taxon>Bacteria</taxon>
        <taxon>Bacillati</taxon>
        <taxon>Bacillota</taxon>
        <taxon>Bacilli</taxon>
        <taxon>Bacillales</taxon>
        <taxon>Bacillaceae</taxon>
        <taxon>Mesobacillus</taxon>
    </lineage>
</organism>
<proteinExistence type="predicted"/>
<dbReference type="Proteomes" id="UP000198553">
    <property type="component" value="Unassembled WGS sequence"/>
</dbReference>
<reference evidence="2" key="1">
    <citation type="submission" date="2016-10" db="EMBL/GenBank/DDBJ databases">
        <authorList>
            <person name="Varghese N."/>
            <person name="Submissions S."/>
        </authorList>
    </citation>
    <scope>NUCLEOTIDE SEQUENCE [LARGE SCALE GENOMIC DNA]</scope>
    <source>
        <strain evidence="2">B48,IBRC-M 10115,DSM 25386,CECT 8001</strain>
    </source>
</reference>
<name>A0A1H7W5K1_9BACI</name>
<dbReference type="AlphaFoldDB" id="A0A1H7W5K1"/>
<gene>
    <name evidence="1" type="ORF">SAMN05192533_101278</name>
</gene>
<dbReference type="EMBL" id="FOBW01000001">
    <property type="protein sequence ID" value="SEM16786.1"/>
    <property type="molecule type" value="Genomic_DNA"/>
</dbReference>
<accession>A0A1H7W5K1</accession>
<evidence type="ECO:0000313" key="1">
    <source>
        <dbReference type="EMBL" id="SEM16786.1"/>
    </source>
</evidence>
<sequence>MLSLTEKACEVLKSVVTKEQNENERLFIRLSMGIG</sequence>
<keyword evidence="2" id="KW-1185">Reference proteome</keyword>
<evidence type="ECO:0000313" key="2">
    <source>
        <dbReference type="Proteomes" id="UP000198553"/>
    </source>
</evidence>